<accession>A0A2S9YJF4</accession>
<dbReference type="PANTHER" id="PTHR43800:SF1">
    <property type="entry name" value="PEPTIDYL-LYSINE N-ACETYLTRANSFERASE YJAB"/>
    <property type="match status" value="1"/>
</dbReference>
<dbReference type="InterPro" id="IPR016181">
    <property type="entry name" value="Acyl_CoA_acyltransferase"/>
</dbReference>
<keyword evidence="2" id="KW-0012">Acyltransferase</keyword>
<keyword evidence="1 4" id="KW-0808">Transferase</keyword>
<dbReference type="RefSeq" id="WP_181234036.1">
    <property type="nucleotide sequence ID" value="NZ_PVNL01000096.1"/>
</dbReference>
<dbReference type="PROSITE" id="PS51186">
    <property type="entry name" value="GNAT"/>
    <property type="match status" value="1"/>
</dbReference>
<evidence type="ECO:0000259" key="3">
    <source>
        <dbReference type="PROSITE" id="PS51186"/>
    </source>
</evidence>
<dbReference type="Pfam" id="PF00583">
    <property type="entry name" value="Acetyltransf_1"/>
    <property type="match status" value="1"/>
</dbReference>
<comment type="caution">
    <text evidence="4">The sequence shown here is derived from an EMBL/GenBank/DDBJ whole genome shotgun (WGS) entry which is preliminary data.</text>
</comment>
<evidence type="ECO:0000313" key="5">
    <source>
        <dbReference type="Proteomes" id="UP000238823"/>
    </source>
</evidence>
<dbReference type="GO" id="GO:0016747">
    <property type="term" value="F:acyltransferase activity, transferring groups other than amino-acyl groups"/>
    <property type="evidence" value="ECO:0007669"/>
    <property type="project" value="InterPro"/>
</dbReference>
<gene>
    <name evidence="4" type="ORF">ENSA7_46850</name>
</gene>
<dbReference type="InterPro" id="IPR000182">
    <property type="entry name" value="GNAT_dom"/>
</dbReference>
<dbReference type="EMBL" id="PVNL01000096">
    <property type="protein sequence ID" value="PRQ05235.1"/>
    <property type="molecule type" value="Genomic_DNA"/>
</dbReference>
<sequence>MRTLDYATRLATAAEASSILAIEDAAGRKYAEAGLPGDLDGLDPSVVAASITAGTLWVVVDRDDRPVGFALCQIRGDALHLRELDVHPDHMRQGLGRRLVELVSERAATSGLARVTLTTFRDVAWNAPLYRRWGFATLEPDAQPGWLVAVRAEEDRGELRRWPRVAMARPI</sequence>
<reference evidence="4 5" key="1">
    <citation type="submission" date="2018-03" db="EMBL/GenBank/DDBJ databases">
        <title>Draft Genome Sequences of the Obligatory Marine Myxobacteria Enhygromyxa salina SWB007.</title>
        <authorList>
            <person name="Poehlein A."/>
            <person name="Moghaddam J.A."/>
            <person name="Harms H."/>
            <person name="Alanjari M."/>
            <person name="Koenig G.M."/>
            <person name="Daniel R."/>
            <person name="Schaeberle T.F."/>
        </authorList>
    </citation>
    <scope>NUCLEOTIDE SEQUENCE [LARGE SCALE GENOMIC DNA]</scope>
    <source>
        <strain evidence="4 5">SWB007</strain>
    </source>
</reference>
<name>A0A2S9YJF4_9BACT</name>
<dbReference type="Proteomes" id="UP000238823">
    <property type="component" value="Unassembled WGS sequence"/>
</dbReference>
<dbReference type="PANTHER" id="PTHR43800">
    <property type="entry name" value="PEPTIDYL-LYSINE N-ACETYLTRANSFERASE YJAB"/>
    <property type="match status" value="1"/>
</dbReference>
<evidence type="ECO:0000313" key="4">
    <source>
        <dbReference type="EMBL" id="PRQ05235.1"/>
    </source>
</evidence>
<proteinExistence type="predicted"/>
<dbReference type="AlphaFoldDB" id="A0A2S9YJF4"/>
<dbReference type="SUPFAM" id="SSF55729">
    <property type="entry name" value="Acyl-CoA N-acyltransferases (Nat)"/>
    <property type="match status" value="1"/>
</dbReference>
<feature type="domain" description="N-acetyltransferase" evidence="3">
    <location>
        <begin position="6"/>
        <end position="171"/>
    </location>
</feature>
<protein>
    <submittedName>
        <fullName evidence="4">Putative acetyltransferase</fullName>
    </submittedName>
</protein>
<evidence type="ECO:0000256" key="2">
    <source>
        <dbReference type="ARBA" id="ARBA00023315"/>
    </source>
</evidence>
<dbReference type="CDD" id="cd04301">
    <property type="entry name" value="NAT_SF"/>
    <property type="match status" value="1"/>
</dbReference>
<dbReference type="Gene3D" id="3.40.630.30">
    <property type="match status" value="1"/>
</dbReference>
<evidence type="ECO:0000256" key="1">
    <source>
        <dbReference type="ARBA" id="ARBA00022679"/>
    </source>
</evidence>
<organism evidence="4 5">
    <name type="scientific">Enhygromyxa salina</name>
    <dbReference type="NCBI Taxonomy" id="215803"/>
    <lineage>
        <taxon>Bacteria</taxon>
        <taxon>Pseudomonadati</taxon>
        <taxon>Myxococcota</taxon>
        <taxon>Polyangia</taxon>
        <taxon>Nannocystales</taxon>
        <taxon>Nannocystaceae</taxon>
        <taxon>Enhygromyxa</taxon>
    </lineage>
</organism>